<organism evidence="1 2">
    <name type="scientific">Phytophthora sojae (strain P6497)</name>
    <name type="common">Soybean stem and root rot agent</name>
    <name type="synonym">Phytophthora megasperma f. sp. glycines</name>
    <dbReference type="NCBI Taxonomy" id="1094619"/>
    <lineage>
        <taxon>Eukaryota</taxon>
        <taxon>Sar</taxon>
        <taxon>Stramenopiles</taxon>
        <taxon>Oomycota</taxon>
        <taxon>Peronosporomycetes</taxon>
        <taxon>Peronosporales</taxon>
        <taxon>Peronosporaceae</taxon>
        <taxon>Phytophthora</taxon>
    </lineage>
</organism>
<feature type="non-terminal residue" evidence="1">
    <location>
        <position position="1"/>
    </location>
</feature>
<dbReference type="AlphaFoldDB" id="G5A9B6"/>
<evidence type="ECO:0000313" key="2">
    <source>
        <dbReference type="Proteomes" id="UP000002640"/>
    </source>
</evidence>
<sequence>SEIKAAITSCKAGKAAGPDRLGNGWYREFASHLVPIFAVVLNKWYTEGVFPASFVEADIFCLKKGGDQHNALNYRPLALLNTDYKIFTRILPTRVRETLDDRIHPSQ</sequence>
<protein>
    <recommendedName>
        <fullName evidence="3">Reverse transcriptase domain-containing protein</fullName>
    </recommendedName>
</protein>
<name>G5A9B6_PHYSP</name>
<accession>G5A9B6</accession>
<dbReference type="RefSeq" id="XP_009536664.1">
    <property type="nucleotide sequence ID" value="XM_009538369.1"/>
</dbReference>
<dbReference type="EMBL" id="JH159161">
    <property type="protein sequence ID" value="EGZ08492.1"/>
    <property type="molecule type" value="Genomic_DNA"/>
</dbReference>
<dbReference type="KEGG" id="psoj:PHYSODRAFT_417960"/>
<reference evidence="1 2" key="1">
    <citation type="journal article" date="2006" name="Science">
        <title>Phytophthora genome sequences uncover evolutionary origins and mechanisms of pathogenesis.</title>
        <authorList>
            <person name="Tyler B.M."/>
            <person name="Tripathy S."/>
            <person name="Zhang X."/>
            <person name="Dehal P."/>
            <person name="Jiang R.H."/>
            <person name="Aerts A."/>
            <person name="Arredondo F.D."/>
            <person name="Baxter L."/>
            <person name="Bensasson D."/>
            <person name="Beynon J.L."/>
            <person name="Chapman J."/>
            <person name="Damasceno C.M."/>
            <person name="Dorrance A.E."/>
            <person name="Dou D."/>
            <person name="Dickerman A.W."/>
            <person name="Dubchak I.L."/>
            <person name="Garbelotto M."/>
            <person name="Gijzen M."/>
            <person name="Gordon S.G."/>
            <person name="Govers F."/>
            <person name="Grunwald N.J."/>
            <person name="Huang W."/>
            <person name="Ivors K.L."/>
            <person name="Jones R.W."/>
            <person name="Kamoun S."/>
            <person name="Krampis K."/>
            <person name="Lamour K.H."/>
            <person name="Lee M.K."/>
            <person name="McDonald W.H."/>
            <person name="Medina M."/>
            <person name="Meijer H.J."/>
            <person name="Nordberg E.K."/>
            <person name="Maclean D.J."/>
            <person name="Ospina-Giraldo M.D."/>
            <person name="Morris P.F."/>
            <person name="Phuntumart V."/>
            <person name="Putnam N.H."/>
            <person name="Rash S."/>
            <person name="Rose J.K."/>
            <person name="Sakihama Y."/>
            <person name="Salamov A.A."/>
            <person name="Savidor A."/>
            <person name="Scheuring C.F."/>
            <person name="Smith B.M."/>
            <person name="Sobral B.W."/>
            <person name="Terry A."/>
            <person name="Torto-Alalibo T.A."/>
            <person name="Win J."/>
            <person name="Xu Z."/>
            <person name="Zhang H."/>
            <person name="Grigoriev I.V."/>
            <person name="Rokhsar D.S."/>
            <person name="Boore J.L."/>
        </authorList>
    </citation>
    <scope>NUCLEOTIDE SEQUENCE [LARGE SCALE GENOMIC DNA]</scope>
    <source>
        <strain evidence="1 2">P6497</strain>
    </source>
</reference>
<evidence type="ECO:0008006" key="3">
    <source>
        <dbReference type="Google" id="ProtNLM"/>
    </source>
</evidence>
<proteinExistence type="predicted"/>
<gene>
    <name evidence="1" type="ORF">PHYSODRAFT_417960</name>
</gene>
<evidence type="ECO:0000313" key="1">
    <source>
        <dbReference type="EMBL" id="EGZ08492.1"/>
    </source>
</evidence>
<dbReference type="PANTHER" id="PTHR19446">
    <property type="entry name" value="REVERSE TRANSCRIPTASES"/>
    <property type="match status" value="1"/>
</dbReference>
<feature type="non-terminal residue" evidence="1">
    <location>
        <position position="107"/>
    </location>
</feature>
<dbReference type="Proteomes" id="UP000002640">
    <property type="component" value="Unassembled WGS sequence"/>
</dbReference>
<dbReference type="InParanoid" id="G5A9B6"/>
<keyword evidence="2" id="KW-1185">Reference proteome</keyword>
<dbReference type="GeneID" id="20652002"/>
<dbReference type="SMR" id="G5A9B6"/>